<evidence type="ECO:0000256" key="1">
    <source>
        <dbReference type="ARBA" id="ARBA00023015"/>
    </source>
</evidence>
<evidence type="ECO:0000313" key="6">
    <source>
        <dbReference type="Proteomes" id="UP000757103"/>
    </source>
</evidence>
<dbReference type="PRINTS" id="PR00032">
    <property type="entry name" value="HTHARAC"/>
</dbReference>
<dbReference type="EMBL" id="DYUD01000011">
    <property type="protein sequence ID" value="HJG88412.1"/>
    <property type="molecule type" value="Genomic_DNA"/>
</dbReference>
<dbReference type="GO" id="GO:0003700">
    <property type="term" value="F:DNA-binding transcription factor activity"/>
    <property type="evidence" value="ECO:0007669"/>
    <property type="project" value="InterPro"/>
</dbReference>
<dbReference type="InterPro" id="IPR020449">
    <property type="entry name" value="Tscrpt_reg_AraC-type_HTH"/>
</dbReference>
<keyword evidence="2" id="KW-0238">DNA-binding</keyword>
<keyword evidence="1" id="KW-0805">Transcription regulation</keyword>
<organism evidence="5 6">
    <name type="scientific">Barnesiella viscericola</name>
    <dbReference type="NCBI Taxonomy" id="397865"/>
    <lineage>
        <taxon>Bacteria</taxon>
        <taxon>Pseudomonadati</taxon>
        <taxon>Bacteroidota</taxon>
        <taxon>Bacteroidia</taxon>
        <taxon>Bacteroidales</taxon>
        <taxon>Barnesiellaceae</taxon>
        <taxon>Barnesiella</taxon>
    </lineage>
</organism>
<reference evidence="5" key="1">
    <citation type="journal article" date="2021" name="PeerJ">
        <title>Extensive microbial diversity within the chicken gut microbiome revealed by metagenomics and culture.</title>
        <authorList>
            <person name="Gilroy R."/>
            <person name="Ravi A."/>
            <person name="Getino M."/>
            <person name="Pursley I."/>
            <person name="Horton D.L."/>
            <person name="Alikhan N.F."/>
            <person name="Baker D."/>
            <person name="Gharbi K."/>
            <person name="Hall N."/>
            <person name="Watson M."/>
            <person name="Adriaenssens E.M."/>
            <person name="Foster-Nyarko E."/>
            <person name="Jarju S."/>
            <person name="Secka A."/>
            <person name="Antonio M."/>
            <person name="Oren A."/>
            <person name="Chaudhuri R.R."/>
            <person name="La Ragione R."/>
            <person name="Hildebrand F."/>
            <person name="Pallen M.J."/>
        </authorList>
    </citation>
    <scope>NUCLEOTIDE SEQUENCE</scope>
    <source>
        <strain evidence="5">CHK121-7720</strain>
    </source>
</reference>
<name>A0A921MQM7_9BACT</name>
<dbReference type="SMART" id="SM00342">
    <property type="entry name" value="HTH_ARAC"/>
    <property type="match status" value="1"/>
</dbReference>
<dbReference type="PROSITE" id="PS01124">
    <property type="entry name" value="HTH_ARAC_FAMILY_2"/>
    <property type="match status" value="1"/>
</dbReference>
<dbReference type="AlphaFoldDB" id="A0A921MQM7"/>
<evidence type="ECO:0000259" key="4">
    <source>
        <dbReference type="PROSITE" id="PS01124"/>
    </source>
</evidence>
<dbReference type="Pfam" id="PF12833">
    <property type="entry name" value="HTH_18"/>
    <property type="match status" value="1"/>
</dbReference>
<comment type="caution">
    <text evidence="5">The sequence shown here is derived from an EMBL/GenBank/DDBJ whole genome shotgun (WGS) entry which is preliminary data.</text>
</comment>
<dbReference type="Proteomes" id="UP000757103">
    <property type="component" value="Unassembled WGS sequence"/>
</dbReference>
<dbReference type="Gene3D" id="1.10.10.60">
    <property type="entry name" value="Homeodomain-like"/>
    <property type="match status" value="1"/>
</dbReference>
<feature type="domain" description="HTH araC/xylS-type" evidence="4">
    <location>
        <begin position="178"/>
        <end position="276"/>
    </location>
</feature>
<protein>
    <submittedName>
        <fullName evidence="5">AraC family transcriptional regulator</fullName>
    </submittedName>
</protein>
<proteinExistence type="predicted"/>
<dbReference type="InterPro" id="IPR050204">
    <property type="entry name" value="AraC_XylS_family_regulators"/>
</dbReference>
<dbReference type="SUPFAM" id="SSF46689">
    <property type="entry name" value="Homeodomain-like"/>
    <property type="match status" value="2"/>
</dbReference>
<sequence>MNEQVESLVNYGDTLLSCCIPRDMHVEHRMPAHSIIFVRSGKLVIAGRDKSEAVGAGQYVFIRRDCTIDVTKVPFDGEPYRGINLTLPRRELKEYYTRIAGSCKRLQGVAPIGKTVNVLPRTVALKSLFDSFLPYTDSGETPATEWLQLKVQEAVMCLLALDDRFYPTLFDFNEVWKIDLLDFMEQNFTEELSLEEFASYTGRSLATFKRDFAKISSLSPQRWILEHRLERAKSLLLAGGITAQEVGYRVGFKNRSHFSQAFKKRYGCAPAYYQREKPGKGDSSPATFP</sequence>
<reference evidence="5" key="2">
    <citation type="submission" date="2021-09" db="EMBL/GenBank/DDBJ databases">
        <authorList>
            <person name="Gilroy R."/>
        </authorList>
    </citation>
    <scope>NUCLEOTIDE SEQUENCE</scope>
    <source>
        <strain evidence="5">CHK121-7720</strain>
    </source>
</reference>
<evidence type="ECO:0000313" key="5">
    <source>
        <dbReference type="EMBL" id="HJG88412.1"/>
    </source>
</evidence>
<dbReference type="InterPro" id="IPR054015">
    <property type="entry name" value="ExsA-like_N"/>
</dbReference>
<dbReference type="InterPro" id="IPR018060">
    <property type="entry name" value="HTH_AraC"/>
</dbReference>
<dbReference type="Pfam" id="PF22200">
    <property type="entry name" value="ExsA_N"/>
    <property type="match status" value="1"/>
</dbReference>
<dbReference type="GO" id="GO:0043565">
    <property type="term" value="F:sequence-specific DNA binding"/>
    <property type="evidence" value="ECO:0007669"/>
    <property type="project" value="InterPro"/>
</dbReference>
<keyword evidence="3" id="KW-0804">Transcription</keyword>
<accession>A0A921MQM7</accession>
<gene>
    <name evidence="5" type="ORF">K8U91_02895</name>
</gene>
<dbReference type="InterPro" id="IPR009057">
    <property type="entry name" value="Homeodomain-like_sf"/>
</dbReference>
<dbReference type="RefSeq" id="WP_273305459.1">
    <property type="nucleotide sequence ID" value="NZ_DYUD01000011.1"/>
</dbReference>
<dbReference type="PANTHER" id="PTHR46796">
    <property type="entry name" value="HTH-TYPE TRANSCRIPTIONAL ACTIVATOR RHAS-RELATED"/>
    <property type="match status" value="1"/>
</dbReference>
<evidence type="ECO:0000256" key="3">
    <source>
        <dbReference type="ARBA" id="ARBA00023163"/>
    </source>
</evidence>
<evidence type="ECO:0000256" key="2">
    <source>
        <dbReference type="ARBA" id="ARBA00023125"/>
    </source>
</evidence>